<evidence type="ECO:0008006" key="3">
    <source>
        <dbReference type="Google" id="ProtNLM"/>
    </source>
</evidence>
<name>A0A376AK65_9HYPH</name>
<evidence type="ECO:0000313" key="2">
    <source>
        <dbReference type="Proteomes" id="UP000254764"/>
    </source>
</evidence>
<dbReference type="STRING" id="1336235.GCA_000518785_01387"/>
<dbReference type="AlphaFoldDB" id="A0A376AK65"/>
<protein>
    <recommendedName>
        <fullName evidence="3">OsmC-like protein</fullName>
    </recommendedName>
</protein>
<dbReference type="EMBL" id="UEYP01000006">
    <property type="protein sequence ID" value="SSC68070.1"/>
    <property type="molecule type" value="Genomic_DNA"/>
</dbReference>
<evidence type="ECO:0000313" key="1">
    <source>
        <dbReference type="EMBL" id="SSC68070.1"/>
    </source>
</evidence>
<dbReference type="InterPro" id="IPR052707">
    <property type="entry name" value="OsmC_Ohr_Peroxiredoxin"/>
</dbReference>
<dbReference type="InterPro" id="IPR015946">
    <property type="entry name" value="KH_dom-like_a/b"/>
</dbReference>
<dbReference type="Pfam" id="PF02566">
    <property type="entry name" value="OsmC"/>
    <property type="match status" value="1"/>
</dbReference>
<dbReference type="Gene3D" id="3.30.300.20">
    <property type="match status" value="1"/>
</dbReference>
<keyword evidence="2" id="KW-1185">Reference proteome</keyword>
<gene>
    <name evidence="1" type="ORF">RHIZ70_3778</name>
</gene>
<dbReference type="InterPro" id="IPR003718">
    <property type="entry name" value="OsmC/Ohr_fam"/>
</dbReference>
<dbReference type="Proteomes" id="UP000254764">
    <property type="component" value="Unassembled WGS sequence"/>
</dbReference>
<proteinExistence type="predicted"/>
<dbReference type="PANTHER" id="PTHR42830">
    <property type="entry name" value="OSMOTICALLY INDUCIBLE FAMILY PROTEIN"/>
    <property type="match status" value="1"/>
</dbReference>
<dbReference type="PANTHER" id="PTHR42830:SF2">
    <property type="entry name" value="OSMC_OHR FAMILY PROTEIN"/>
    <property type="match status" value="1"/>
</dbReference>
<organism evidence="1 2">
    <name type="scientific">Ciceribacter selenitireducens ATCC BAA-1503</name>
    <dbReference type="NCBI Taxonomy" id="1336235"/>
    <lineage>
        <taxon>Bacteria</taxon>
        <taxon>Pseudomonadati</taxon>
        <taxon>Pseudomonadota</taxon>
        <taxon>Alphaproteobacteria</taxon>
        <taxon>Hyphomicrobiales</taxon>
        <taxon>Rhizobiaceae</taxon>
        <taxon>Ciceribacter</taxon>
    </lineage>
</organism>
<reference evidence="2" key="1">
    <citation type="submission" date="2018-07" db="EMBL/GenBank/DDBJ databases">
        <authorList>
            <person name="Peiro R."/>
            <person name="Begona"/>
            <person name="Cbmso G."/>
            <person name="Lopez M."/>
            <person name="Gonzalez S."/>
        </authorList>
    </citation>
    <scope>NUCLEOTIDE SEQUENCE [LARGE SCALE GENOMIC DNA]</scope>
</reference>
<accession>A0A376AK65</accession>
<dbReference type="InterPro" id="IPR036102">
    <property type="entry name" value="OsmC/Ohrsf"/>
</dbReference>
<dbReference type="SUPFAM" id="SSF82784">
    <property type="entry name" value="OsmC-like"/>
    <property type="match status" value="1"/>
</dbReference>
<sequence length="171" mass="18821">MTYRAATESSFGRKIMAGHHHEYRAAVTWTGNRGTGTSGYRDYSRDHVISCEGKPDIPGSADPAFRGDAERWNPEDLLVASISACHKLWYLHFCAVNGVVVTAYEDHAEGTMVTDETGGGRFTDVVLRPRVTISAGDPERAQQLHDDAHEKCFIANSVNFPVRCEPVIILG</sequence>